<name>A0A0E4BQ78_9BRAD</name>
<organism evidence="2 3">
    <name type="scientific">Bradyrhizobium diazoefficiens</name>
    <dbReference type="NCBI Taxonomy" id="1355477"/>
    <lineage>
        <taxon>Bacteria</taxon>
        <taxon>Pseudomonadati</taxon>
        <taxon>Pseudomonadota</taxon>
        <taxon>Alphaproteobacteria</taxon>
        <taxon>Hyphomicrobiales</taxon>
        <taxon>Nitrobacteraceae</taxon>
        <taxon>Bradyrhizobium</taxon>
    </lineage>
</organism>
<gene>
    <name evidence="2" type="ORF">NK6_4780</name>
</gene>
<dbReference type="AlphaFoldDB" id="A0A0E4BQ78"/>
<evidence type="ECO:0000313" key="3">
    <source>
        <dbReference type="Proteomes" id="UP000063308"/>
    </source>
</evidence>
<proteinExistence type="predicted"/>
<feature type="region of interest" description="Disordered" evidence="1">
    <location>
        <begin position="1"/>
        <end position="38"/>
    </location>
</feature>
<dbReference type="Proteomes" id="UP000063308">
    <property type="component" value="Chromosome"/>
</dbReference>
<reference evidence="2 3" key="1">
    <citation type="submission" date="2014-11" db="EMBL/GenBank/DDBJ databases">
        <title>Symbiosis island explosion on the genome of extra-slow-growing strains of soybean bradyrhizobia with massive insertion sequences.</title>
        <authorList>
            <person name="Iida T."/>
            <person name="Minamisawa K."/>
        </authorList>
    </citation>
    <scope>NUCLEOTIDE SEQUENCE [LARGE SCALE GENOMIC DNA]</scope>
    <source>
        <strain evidence="2 3">NK6</strain>
    </source>
</reference>
<protein>
    <submittedName>
        <fullName evidence="2">Uncharacterized protein</fullName>
    </submittedName>
</protein>
<evidence type="ECO:0000256" key="1">
    <source>
        <dbReference type="SAM" id="MobiDB-lite"/>
    </source>
</evidence>
<accession>A0A0E4BQ78</accession>
<dbReference type="EMBL" id="AP014685">
    <property type="protein sequence ID" value="BAR57946.1"/>
    <property type="molecule type" value="Genomic_DNA"/>
</dbReference>
<evidence type="ECO:0000313" key="2">
    <source>
        <dbReference type="EMBL" id="BAR57946.1"/>
    </source>
</evidence>
<sequence length="38" mass="3930">MGPLKAAAAHVNGDRFWDGPGEDLETHGVANPAGELDN</sequence>